<accession>A0A8B6DTN7</accession>
<dbReference type="Proteomes" id="UP000596742">
    <property type="component" value="Unassembled WGS sequence"/>
</dbReference>
<dbReference type="InterPro" id="IPR043128">
    <property type="entry name" value="Rev_trsase/Diguanyl_cyclase"/>
</dbReference>
<reference evidence="3" key="1">
    <citation type="submission" date="2018-11" db="EMBL/GenBank/DDBJ databases">
        <authorList>
            <person name="Alioto T."/>
            <person name="Alioto T."/>
        </authorList>
    </citation>
    <scope>NUCLEOTIDE SEQUENCE</scope>
</reference>
<name>A0A8B6DTN7_MYTGA</name>
<dbReference type="Pfam" id="PF00078">
    <property type="entry name" value="RVT_1"/>
    <property type="match status" value="1"/>
</dbReference>
<dbReference type="CDD" id="cd03714">
    <property type="entry name" value="RT_DIRS1"/>
    <property type="match status" value="1"/>
</dbReference>
<dbReference type="PANTHER" id="PTHR33050">
    <property type="entry name" value="REVERSE TRANSCRIPTASE DOMAIN-CONTAINING PROTEIN"/>
    <property type="match status" value="1"/>
</dbReference>
<feature type="non-terminal residue" evidence="3">
    <location>
        <position position="357"/>
    </location>
</feature>
<feature type="compositionally biased region" description="Polar residues" evidence="1">
    <location>
        <begin position="1"/>
        <end position="30"/>
    </location>
</feature>
<dbReference type="InterPro" id="IPR052055">
    <property type="entry name" value="Hepadnavirus_pol/RT"/>
</dbReference>
<sequence>MGADNSGSVGSVNNQRRLQTGVSAKTSFSGNKKDSSQYKKFGYFKFRNKFSFGKRGYRKSTSQRTNDRFLQYIILVPKKNGQMRPVINLKPLNQYLRKQHFKMDTISKVLNLVKQGDWAISLDLKDAYFHIKVFKNHRKYLRFSVQGQVYQFKALCFGPTSSPRVFTKVVSVVAAHLRKQNIRLAVYLDDWMCVNQFQQKLVIDREIMLNLLVRLGFLINHEKSSLIPNQTITYLGAVFKFDQGLVLPTQDRIQSLFLSVQKVMNGMVTARHYMEVLGKMASCLELIPNARLFMRPVQLHLLRNWTPSKMSLDFQIQCTPNLKVHLKWWLSLANIMQGRSLKQNQTSVTITTDASKS</sequence>
<gene>
    <name evidence="3" type="ORF">MGAL_10B047152</name>
</gene>
<dbReference type="SUPFAM" id="SSF56672">
    <property type="entry name" value="DNA/RNA polymerases"/>
    <property type="match status" value="1"/>
</dbReference>
<organism evidence="3 4">
    <name type="scientific">Mytilus galloprovincialis</name>
    <name type="common">Mediterranean mussel</name>
    <dbReference type="NCBI Taxonomy" id="29158"/>
    <lineage>
        <taxon>Eukaryota</taxon>
        <taxon>Metazoa</taxon>
        <taxon>Spiralia</taxon>
        <taxon>Lophotrochozoa</taxon>
        <taxon>Mollusca</taxon>
        <taxon>Bivalvia</taxon>
        <taxon>Autobranchia</taxon>
        <taxon>Pteriomorphia</taxon>
        <taxon>Mytilida</taxon>
        <taxon>Mytiloidea</taxon>
        <taxon>Mytilidae</taxon>
        <taxon>Mytilinae</taxon>
        <taxon>Mytilus</taxon>
    </lineage>
</organism>
<dbReference type="InterPro" id="IPR000477">
    <property type="entry name" value="RT_dom"/>
</dbReference>
<feature type="domain" description="Reverse transcriptase" evidence="2">
    <location>
        <begin position="57"/>
        <end position="239"/>
    </location>
</feature>
<evidence type="ECO:0000256" key="1">
    <source>
        <dbReference type="SAM" id="MobiDB-lite"/>
    </source>
</evidence>
<dbReference type="PROSITE" id="PS50878">
    <property type="entry name" value="RT_POL"/>
    <property type="match status" value="1"/>
</dbReference>
<dbReference type="Gene3D" id="3.30.70.270">
    <property type="match status" value="1"/>
</dbReference>
<feature type="region of interest" description="Disordered" evidence="1">
    <location>
        <begin position="1"/>
        <end position="35"/>
    </location>
</feature>
<protein>
    <recommendedName>
        <fullName evidence="2">Reverse transcriptase domain-containing protein</fullName>
    </recommendedName>
</protein>
<evidence type="ECO:0000313" key="3">
    <source>
        <dbReference type="EMBL" id="VDI23882.1"/>
    </source>
</evidence>
<dbReference type="EMBL" id="UYJE01003973">
    <property type="protein sequence ID" value="VDI23882.1"/>
    <property type="molecule type" value="Genomic_DNA"/>
</dbReference>
<proteinExistence type="predicted"/>
<evidence type="ECO:0000313" key="4">
    <source>
        <dbReference type="Proteomes" id="UP000596742"/>
    </source>
</evidence>
<dbReference type="PANTHER" id="PTHR33050:SF7">
    <property type="entry name" value="RIBONUCLEASE H"/>
    <property type="match status" value="1"/>
</dbReference>
<dbReference type="OrthoDB" id="6148069at2759"/>
<keyword evidence="4" id="KW-1185">Reference proteome</keyword>
<dbReference type="AlphaFoldDB" id="A0A8B6DTN7"/>
<dbReference type="InterPro" id="IPR043502">
    <property type="entry name" value="DNA/RNA_pol_sf"/>
</dbReference>
<comment type="caution">
    <text evidence="3">The sequence shown here is derived from an EMBL/GenBank/DDBJ whole genome shotgun (WGS) entry which is preliminary data.</text>
</comment>
<evidence type="ECO:0000259" key="2">
    <source>
        <dbReference type="PROSITE" id="PS50878"/>
    </source>
</evidence>